<keyword evidence="2" id="KW-1185">Reference proteome</keyword>
<evidence type="ECO:0000313" key="2">
    <source>
        <dbReference type="Proteomes" id="UP000053815"/>
    </source>
</evidence>
<name>A0A0C9MYZ7_9FUNG</name>
<accession>A0A0C9MYZ7</accession>
<protein>
    <submittedName>
        <fullName evidence="1">Uncharacterized protein</fullName>
    </submittedName>
</protein>
<dbReference type="STRING" id="91626.A0A0C9MYZ7"/>
<dbReference type="Proteomes" id="UP000053815">
    <property type="component" value="Unassembled WGS sequence"/>
</dbReference>
<reference evidence="1" key="1">
    <citation type="submission" date="2014-09" db="EMBL/GenBank/DDBJ databases">
        <title>Draft genome sequence of an oleaginous Mucoromycotina fungus Mucor ambiguus NBRC6742.</title>
        <authorList>
            <person name="Takeda I."/>
            <person name="Yamane N."/>
            <person name="Morita T."/>
            <person name="Tamano K."/>
            <person name="Machida M."/>
            <person name="Baker S."/>
            <person name="Koike H."/>
        </authorList>
    </citation>
    <scope>NUCLEOTIDE SEQUENCE</scope>
    <source>
        <strain evidence="1">NBRC 6742</strain>
    </source>
</reference>
<dbReference type="EMBL" id="DF836453">
    <property type="protein sequence ID" value="GAN07508.1"/>
    <property type="molecule type" value="Genomic_DNA"/>
</dbReference>
<proteinExistence type="predicted"/>
<sequence>MKNLINATHSARQLHLSLQKSTLNALTAADASIISPLQFKPGNAFNIKISNSKSKAVELVHSIQIDSTSANNFPGQYVVQIQTSFPSVPDLMLIALAHKYAIVGTSSAVHRKTNSRVPTNIEFPAITAMVI</sequence>
<gene>
    <name evidence="1" type="ORF">MAM1_0164d07006</name>
</gene>
<dbReference type="AlphaFoldDB" id="A0A0C9MYZ7"/>
<evidence type="ECO:0000313" key="1">
    <source>
        <dbReference type="EMBL" id="GAN07508.1"/>
    </source>
</evidence>
<organism evidence="1">
    <name type="scientific">Mucor ambiguus</name>
    <dbReference type="NCBI Taxonomy" id="91626"/>
    <lineage>
        <taxon>Eukaryota</taxon>
        <taxon>Fungi</taxon>
        <taxon>Fungi incertae sedis</taxon>
        <taxon>Mucoromycota</taxon>
        <taxon>Mucoromycotina</taxon>
        <taxon>Mucoromycetes</taxon>
        <taxon>Mucorales</taxon>
        <taxon>Mucorineae</taxon>
        <taxon>Mucoraceae</taxon>
        <taxon>Mucor</taxon>
    </lineage>
</organism>